<gene>
    <name evidence="1" type="ORF">BACCAP_00867</name>
</gene>
<keyword evidence="2" id="KW-1185">Reference proteome</keyword>
<comment type="caution">
    <text evidence="1">The sequence shown here is derived from an EMBL/GenBank/DDBJ whole genome shotgun (WGS) entry which is preliminary data.</text>
</comment>
<accession>A6NRN9</accession>
<dbReference type="EMBL" id="AAXG02000006">
    <property type="protein sequence ID" value="EDN01299.1"/>
    <property type="molecule type" value="Genomic_DNA"/>
</dbReference>
<reference evidence="1 2" key="2">
    <citation type="submission" date="2007-06" db="EMBL/GenBank/DDBJ databases">
        <title>Draft genome sequence of Pseudoflavonifractor capillosus ATCC 29799.</title>
        <authorList>
            <person name="Sudarsanam P."/>
            <person name="Ley R."/>
            <person name="Guruge J."/>
            <person name="Turnbaugh P.J."/>
            <person name="Mahowald M."/>
            <person name="Liep D."/>
            <person name="Gordon J."/>
        </authorList>
    </citation>
    <scope>NUCLEOTIDE SEQUENCE [LARGE SCALE GENOMIC DNA]</scope>
    <source>
        <strain evidence="1 2">ATCC 29799</strain>
    </source>
</reference>
<sequence>MLLLRRQLGRQLLRRQLRLQQQLRLQRRLRLLLSQSGGTGGPFGARFSLSKKSFRQAAALFQPLKRLKKWFDCTRKTTLTVFFHTIFPSEI</sequence>
<reference evidence="1 2" key="1">
    <citation type="submission" date="2007-04" db="EMBL/GenBank/DDBJ databases">
        <authorList>
            <person name="Fulton L."/>
            <person name="Clifton S."/>
            <person name="Fulton B."/>
            <person name="Xu J."/>
            <person name="Minx P."/>
            <person name="Pepin K.H."/>
            <person name="Johnson M."/>
            <person name="Thiruvilangam P."/>
            <person name="Bhonagiri V."/>
            <person name="Nash W.E."/>
            <person name="Mardis E.R."/>
            <person name="Wilson R.K."/>
        </authorList>
    </citation>
    <scope>NUCLEOTIDE SEQUENCE [LARGE SCALE GENOMIC DNA]</scope>
    <source>
        <strain evidence="1 2">ATCC 29799</strain>
    </source>
</reference>
<protein>
    <submittedName>
        <fullName evidence="1">Uncharacterized protein</fullName>
    </submittedName>
</protein>
<dbReference type="AlphaFoldDB" id="A6NRN9"/>
<dbReference type="STRING" id="411467.BACCAP_00867"/>
<organism evidence="1 2">
    <name type="scientific">Pseudoflavonifractor capillosus ATCC 29799</name>
    <dbReference type="NCBI Taxonomy" id="411467"/>
    <lineage>
        <taxon>Bacteria</taxon>
        <taxon>Bacillati</taxon>
        <taxon>Bacillota</taxon>
        <taxon>Clostridia</taxon>
        <taxon>Eubacteriales</taxon>
        <taxon>Oscillospiraceae</taxon>
        <taxon>Pseudoflavonifractor</taxon>
    </lineage>
</organism>
<name>A6NRN9_9FIRM</name>
<evidence type="ECO:0000313" key="2">
    <source>
        <dbReference type="Proteomes" id="UP000003639"/>
    </source>
</evidence>
<dbReference type="Proteomes" id="UP000003639">
    <property type="component" value="Unassembled WGS sequence"/>
</dbReference>
<proteinExistence type="predicted"/>
<evidence type="ECO:0000313" key="1">
    <source>
        <dbReference type="EMBL" id="EDN01299.1"/>
    </source>
</evidence>